<sequence>MMFSASPNAACAPSIARFLLHVSSLTTKRGSDLHSPPACRLDSLMNNRTFSTPQYTASHQAPTSAQTRSSSDDSSIIISPEACAECARSRDADRCRSQKATTQITSRLQYCGNTCVI</sequence>
<name>A0A8T0IMX9_CERPU</name>
<reference evidence="2" key="1">
    <citation type="submission" date="2020-06" db="EMBL/GenBank/DDBJ databases">
        <title>WGS assembly of Ceratodon purpureus strain R40.</title>
        <authorList>
            <person name="Carey S.B."/>
            <person name="Jenkins J."/>
            <person name="Shu S."/>
            <person name="Lovell J.T."/>
            <person name="Sreedasyam A."/>
            <person name="Maumus F."/>
            <person name="Tiley G.P."/>
            <person name="Fernandez-Pozo N."/>
            <person name="Barry K."/>
            <person name="Chen C."/>
            <person name="Wang M."/>
            <person name="Lipzen A."/>
            <person name="Daum C."/>
            <person name="Saski C.A."/>
            <person name="Payton A.C."/>
            <person name="Mcbreen J.C."/>
            <person name="Conrad R.E."/>
            <person name="Kollar L.M."/>
            <person name="Olsson S."/>
            <person name="Huttunen S."/>
            <person name="Landis J.B."/>
            <person name="Wickett N.J."/>
            <person name="Johnson M.G."/>
            <person name="Rensing S.A."/>
            <person name="Grimwood J."/>
            <person name="Schmutz J."/>
            <person name="Mcdaniel S.F."/>
        </authorList>
    </citation>
    <scope>NUCLEOTIDE SEQUENCE</scope>
    <source>
        <strain evidence="2">R40</strain>
    </source>
</reference>
<evidence type="ECO:0000256" key="1">
    <source>
        <dbReference type="SAM" id="MobiDB-lite"/>
    </source>
</evidence>
<evidence type="ECO:0000313" key="2">
    <source>
        <dbReference type="EMBL" id="KAG0584196.1"/>
    </source>
</evidence>
<protein>
    <submittedName>
        <fullName evidence="2">Uncharacterized protein</fullName>
    </submittedName>
</protein>
<keyword evidence="3" id="KW-1185">Reference proteome</keyword>
<feature type="region of interest" description="Disordered" evidence="1">
    <location>
        <begin position="51"/>
        <end position="75"/>
    </location>
</feature>
<organism evidence="2 3">
    <name type="scientific">Ceratodon purpureus</name>
    <name type="common">Fire moss</name>
    <name type="synonym">Dicranum purpureum</name>
    <dbReference type="NCBI Taxonomy" id="3225"/>
    <lineage>
        <taxon>Eukaryota</taxon>
        <taxon>Viridiplantae</taxon>
        <taxon>Streptophyta</taxon>
        <taxon>Embryophyta</taxon>
        <taxon>Bryophyta</taxon>
        <taxon>Bryophytina</taxon>
        <taxon>Bryopsida</taxon>
        <taxon>Dicranidae</taxon>
        <taxon>Pseudoditrichales</taxon>
        <taxon>Ditrichaceae</taxon>
        <taxon>Ceratodon</taxon>
    </lineage>
</organism>
<dbReference type="Proteomes" id="UP000822688">
    <property type="component" value="Chromosome 3"/>
</dbReference>
<evidence type="ECO:0000313" key="3">
    <source>
        <dbReference type="Proteomes" id="UP000822688"/>
    </source>
</evidence>
<dbReference type="AlphaFoldDB" id="A0A8T0IMX9"/>
<gene>
    <name evidence="2" type="ORF">KC19_3G192600</name>
</gene>
<accession>A0A8T0IMX9</accession>
<feature type="compositionally biased region" description="Polar residues" evidence="1">
    <location>
        <begin position="51"/>
        <end position="68"/>
    </location>
</feature>
<dbReference type="EMBL" id="CM026423">
    <property type="protein sequence ID" value="KAG0584196.1"/>
    <property type="molecule type" value="Genomic_DNA"/>
</dbReference>
<proteinExistence type="predicted"/>
<comment type="caution">
    <text evidence="2">The sequence shown here is derived from an EMBL/GenBank/DDBJ whole genome shotgun (WGS) entry which is preliminary data.</text>
</comment>